<protein>
    <recommendedName>
        <fullName evidence="4 10">Dihydroorotase</fullName>
        <shortName evidence="10">DHOase</shortName>
        <ecNumber evidence="4 10">3.5.2.3</ecNumber>
    </recommendedName>
</protein>
<keyword evidence="14" id="KW-1185">Reference proteome</keyword>
<dbReference type="FunFam" id="3.20.20.140:FF:000006">
    <property type="entry name" value="Dihydroorotase"/>
    <property type="match status" value="1"/>
</dbReference>
<dbReference type="InterPro" id="IPR006680">
    <property type="entry name" value="Amidohydro-rel"/>
</dbReference>
<feature type="binding site" evidence="10">
    <location>
        <position position="223"/>
    </location>
    <ligand>
        <name>substrate</name>
    </ligand>
</feature>
<sequence length="349" mass="38801">MSDKVQQLTITKPDDWHLHLRGGREMSSVVGMTAKQMGRAIIMPNLSPPIRTSEQALAYREEIMQALPKDTSFSPLMTLYLTDSTTQKDIINAKKEDHIYAVKYYPSGATTNSDSGVTNISKVYPVLEQMQKEGVPLLVHGEVTDSDIDIFDREKVFLDSILGHLVKNFPDLKIVLEHITTKDSVDFVTQGNTNIAATITAHHLLSNRNHMLVGGIKPHYYCLPVLKRRVPHQEALITAATSGDSKFFLGTDSAPHDKSQKESACGCAGVFSAHAAIELYAEAFDGVNKINMLEGFASYFGPDFYGLPRNSEKVTLEKAKWQIPESYDFSSSRVIPFYAGKSLSWKLKV</sequence>
<dbReference type="GO" id="GO:0005829">
    <property type="term" value="C:cytosol"/>
    <property type="evidence" value="ECO:0007669"/>
    <property type="project" value="TreeGrafter"/>
</dbReference>
<evidence type="ECO:0000313" key="14">
    <source>
        <dbReference type="Proteomes" id="UP000068905"/>
    </source>
</evidence>
<dbReference type="InterPro" id="IPR032466">
    <property type="entry name" value="Metal_Hydrolase"/>
</dbReference>
<feature type="binding site" description="via carbamate group" evidence="10">
    <location>
        <position position="103"/>
    </location>
    <ligand>
        <name>Zn(2+)</name>
        <dbReference type="ChEBI" id="CHEBI:29105"/>
        <label>2</label>
    </ligand>
</feature>
<evidence type="ECO:0000259" key="12">
    <source>
        <dbReference type="Pfam" id="PF01979"/>
    </source>
</evidence>
<dbReference type="OrthoDB" id="9808095at2"/>
<dbReference type="PATRIC" id="fig|1125411.7.peg.1708"/>
<feature type="binding site" evidence="10">
    <location>
        <position position="178"/>
    </location>
    <ligand>
        <name>Zn(2+)</name>
        <dbReference type="ChEBI" id="CHEBI:29105"/>
        <label>2</label>
    </ligand>
</feature>
<keyword evidence="6 10" id="KW-0378">Hydrolase</keyword>
<comment type="pathway">
    <text evidence="2 10 11">Pyrimidine metabolism; UMP biosynthesis via de novo pathway; (S)-dihydroorotate from bicarbonate: step 3/3.</text>
</comment>
<feature type="binding site" evidence="10">
    <location>
        <position position="19"/>
    </location>
    <ligand>
        <name>Zn(2+)</name>
        <dbReference type="ChEBI" id="CHEBI:29105"/>
        <label>1</label>
    </ligand>
</feature>
<feature type="binding site" evidence="10">
    <location>
        <begin position="19"/>
        <end position="21"/>
    </location>
    <ligand>
        <name>substrate</name>
    </ligand>
</feature>
<dbReference type="PANTHER" id="PTHR43137:SF1">
    <property type="entry name" value="DIHYDROOROTASE"/>
    <property type="match status" value="1"/>
</dbReference>
<accession>A0A0M4M1H8</accession>
<dbReference type="PIRSF" id="PIRSF001237">
    <property type="entry name" value="DHOdimr"/>
    <property type="match status" value="1"/>
</dbReference>
<keyword evidence="7 10" id="KW-0862">Zinc</keyword>
<evidence type="ECO:0000256" key="2">
    <source>
        <dbReference type="ARBA" id="ARBA00004880"/>
    </source>
</evidence>
<comment type="cofactor">
    <cofactor evidence="10 11">
        <name>Zn(2+)</name>
        <dbReference type="ChEBI" id="CHEBI:29105"/>
    </cofactor>
    <text evidence="10 11">Binds 2 Zn(2+) ions per subunit.</text>
</comment>
<reference evidence="13 14" key="1">
    <citation type="journal article" date="2015" name="Genome Announc.">
        <title>Genome Sequence of 'Candidatus Thioglobus singularis' Strain PS1, a Mixotroph from the SUP05 Clade of Marine Gammaproteobacteria.</title>
        <authorList>
            <person name="Marshall K.T."/>
            <person name="Morris R.M."/>
        </authorList>
    </citation>
    <scope>NUCLEOTIDE SEQUENCE [LARGE SCALE GENOMIC DNA]</scope>
    <source>
        <strain evidence="13 14">PS1</strain>
    </source>
</reference>
<proteinExistence type="inferred from homology"/>
<feature type="binding site" evidence="10">
    <location>
        <position position="17"/>
    </location>
    <ligand>
        <name>Zn(2+)</name>
        <dbReference type="ChEBI" id="CHEBI:29105"/>
        <label>1</label>
    </ligand>
</feature>
<keyword evidence="8 10" id="KW-0665">Pyrimidine biosynthesis</keyword>
<dbReference type="GO" id="GO:0004151">
    <property type="term" value="F:dihydroorotase activity"/>
    <property type="evidence" value="ECO:0007669"/>
    <property type="project" value="UniProtKB-UniRule"/>
</dbReference>
<evidence type="ECO:0000256" key="10">
    <source>
        <dbReference type="HAMAP-Rule" id="MF_00219"/>
    </source>
</evidence>
<organism evidence="13 14">
    <name type="scientific">Candidatus Pseudothioglobus singularis PS1</name>
    <dbReference type="NCBI Taxonomy" id="1125411"/>
    <lineage>
        <taxon>Bacteria</taxon>
        <taxon>Pseudomonadati</taxon>
        <taxon>Pseudomonadota</taxon>
        <taxon>Gammaproteobacteria</taxon>
        <taxon>Candidatus Pseudothioglobaceae</taxon>
        <taxon>Candidatus Pseudothioglobus</taxon>
    </lineage>
</organism>
<feature type="modified residue" description="N6-carboxylysine" evidence="10">
    <location>
        <position position="103"/>
    </location>
</feature>
<dbReference type="GO" id="GO:0044205">
    <property type="term" value="P:'de novo' UMP biosynthetic process"/>
    <property type="evidence" value="ECO:0007669"/>
    <property type="project" value="UniProtKB-UniRule"/>
</dbReference>
<dbReference type="GO" id="GO:0006207">
    <property type="term" value="P:'de novo' pyrimidine nucleobase biosynthetic process"/>
    <property type="evidence" value="ECO:0007669"/>
    <property type="project" value="TreeGrafter"/>
</dbReference>
<evidence type="ECO:0000256" key="1">
    <source>
        <dbReference type="ARBA" id="ARBA00002368"/>
    </source>
</evidence>
<dbReference type="Proteomes" id="UP000068905">
    <property type="component" value="Chromosome"/>
</dbReference>
<dbReference type="EC" id="3.5.2.3" evidence="4 10"/>
<feature type="domain" description="Amidohydrolase-related" evidence="12">
    <location>
        <begin position="15"/>
        <end position="314"/>
    </location>
</feature>
<dbReference type="InterPro" id="IPR004721">
    <property type="entry name" value="DHOdimr"/>
</dbReference>
<evidence type="ECO:0000256" key="8">
    <source>
        <dbReference type="ARBA" id="ARBA00022975"/>
    </source>
</evidence>
<dbReference type="PROSITE" id="PS00483">
    <property type="entry name" value="DIHYDROOROTASE_2"/>
    <property type="match status" value="1"/>
</dbReference>
<dbReference type="Pfam" id="PF01979">
    <property type="entry name" value="Amidohydro_1"/>
    <property type="match status" value="1"/>
</dbReference>
<comment type="subunit">
    <text evidence="10">Homodimer.</text>
</comment>
<feature type="binding site" evidence="10">
    <location>
        <position position="268"/>
    </location>
    <ligand>
        <name>substrate</name>
    </ligand>
</feature>
<dbReference type="HAMAP" id="MF_00219">
    <property type="entry name" value="PyrC_classII"/>
    <property type="match status" value="1"/>
</dbReference>
<feature type="binding site" evidence="10">
    <location>
        <position position="252"/>
    </location>
    <ligand>
        <name>Zn(2+)</name>
        <dbReference type="ChEBI" id="CHEBI:29105"/>
        <label>1</label>
    </ligand>
</feature>
<dbReference type="AlphaFoldDB" id="A0A0M4M1H8"/>
<dbReference type="GO" id="GO:0008270">
    <property type="term" value="F:zinc ion binding"/>
    <property type="evidence" value="ECO:0007669"/>
    <property type="project" value="UniProtKB-UniRule"/>
</dbReference>
<dbReference type="Gene3D" id="3.20.20.140">
    <property type="entry name" value="Metal-dependent hydrolases"/>
    <property type="match status" value="1"/>
</dbReference>
<comment type="function">
    <text evidence="1 10">Catalyzes the reversible cyclization of carbamoyl aspartate to dihydroorotate.</text>
</comment>
<evidence type="ECO:0000256" key="6">
    <source>
        <dbReference type="ARBA" id="ARBA00022801"/>
    </source>
</evidence>
<dbReference type="CDD" id="cd01294">
    <property type="entry name" value="DHOase"/>
    <property type="match status" value="1"/>
</dbReference>
<dbReference type="NCBIfam" id="TIGR00856">
    <property type="entry name" value="pyrC_dimer"/>
    <property type="match status" value="1"/>
</dbReference>
<gene>
    <name evidence="10" type="primary">pyrC</name>
    <name evidence="13" type="ORF">W908_08700</name>
</gene>
<dbReference type="PANTHER" id="PTHR43137">
    <property type="entry name" value="DIHYDROOROTASE"/>
    <property type="match status" value="1"/>
</dbReference>
<name>A0A0M4M1H8_9GAMM</name>
<comment type="catalytic activity">
    <reaction evidence="9 10 11">
        <text>(S)-dihydroorotate + H2O = N-carbamoyl-L-aspartate + H(+)</text>
        <dbReference type="Rhea" id="RHEA:24296"/>
        <dbReference type="ChEBI" id="CHEBI:15377"/>
        <dbReference type="ChEBI" id="CHEBI:15378"/>
        <dbReference type="ChEBI" id="CHEBI:30864"/>
        <dbReference type="ChEBI" id="CHEBI:32814"/>
        <dbReference type="EC" id="3.5.2.3"/>
    </reaction>
</comment>
<dbReference type="InterPro" id="IPR002195">
    <property type="entry name" value="Dihydroorotase_CS"/>
</dbReference>
<evidence type="ECO:0000256" key="9">
    <source>
        <dbReference type="ARBA" id="ARBA00048492"/>
    </source>
</evidence>
<evidence type="ECO:0000256" key="11">
    <source>
        <dbReference type="RuleBase" id="RU003440"/>
    </source>
</evidence>
<dbReference type="STRING" id="1125411.W908_08700"/>
<feature type="active site" evidence="10">
    <location>
        <position position="252"/>
    </location>
</feature>
<feature type="binding site" evidence="10">
    <location>
        <position position="140"/>
    </location>
    <ligand>
        <name>Zn(2+)</name>
        <dbReference type="ChEBI" id="CHEBI:29105"/>
        <label>2</label>
    </ligand>
</feature>
<evidence type="ECO:0000256" key="5">
    <source>
        <dbReference type="ARBA" id="ARBA00022723"/>
    </source>
</evidence>
<keyword evidence="5 10" id="KW-0479">Metal-binding</keyword>
<dbReference type="SUPFAM" id="SSF51556">
    <property type="entry name" value="Metallo-dependent hydrolases"/>
    <property type="match status" value="1"/>
</dbReference>
<dbReference type="EMBL" id="CP006911">
    <property type="protein sequence ID" value="ALE02574.1"/>
    <property type="molecule type" value="Genomic_DNA"/>
</dbReference>
<dbReference type="UniPathway" id="UPA00070">
    <property type="reaction ID" value="UER00117"/>
</dbReference>
<evidence type="ECO:0000256" key="3">
    <source>
        <dbReference type="ARBA" id="ARBA00005631"/>
    </source>
</evidence>
<feature type="binding site" evidence="10">
    <location>
        <position position="45"/>
    </location>
    <ligand>
        <name>substrate</name>
    </ligand>
</feature>
<evidence type="ECO:0000313" key="13">
    <source>
        <dbReference type="EMBL" id="ALE02574.1"/>
    </source>
</evidence>
<evidence type="ECO:0000256" key="4">
    <source>
        <dbReference type="ARBA" id="ARBA00012860"/>
    </source>
</evidence>
<comment type="similarity">
    <text evidence="3 10 11">Belongs to the metallo-dependent hydrolases superfamily. DHOase family. Class II DHOase subfamily.</text>
</comment>
<feature type="binding site" evidence="10">
    <location>
        <position position="140"/>
    </location>
    <ligand>
        <name>substrate</name>
    </ligand>
</feature>
<dbReference type="KEGG" id="tsn:W908_08700"/>
<feature type="binding site" evidence="10">
    <location>
        <position position="256"/>
    </location>
    <ligand>
        <name>substrate</name>
    </ligand>
</feature>
<feature type="binding site" description="via carbamate group" evidence="10">
    <location>
        <position position="103"/>
    </location>
    <ligand>
        <name>Zn(2+)</name>
        <dbReference type="ChEBI" id="CHEBI:29105"/>
        <label>1</label>
    </ligand>
</feature>
<evidence type="ECO:0000256" key="7">
    <source>
        <dbReference type="ARBA" id="ARBA00022833"/>
    </source>
</evidence>